<gene>
    <name evidence="2" type="ORF">Aargi30884_01180</name>
</gene>
<dbReference type="InterPro" id="IPR021552">
    <property type="entry name" value="ArsP_2"/>
</dbReference>
<feature type="transmembrane region" description="Helical" evidence="1">
    <location>
        <begin position="6"/>
        <end position="26"/>
    </location>
</feature>
<keyword evidence="1" id="KW-0812">Transmembrane</keyword>
<feature type="transmembrane region" description="Helical" evidence="1">
    <location>
        <begin position="203"/>
        <end position="225"/>
    </location>
</feature>
<reference evidence="3" key="1">
    <citation type="submission" date="2019-05" db="EMBL/GenBank/DDBJ databases">
        <title>Complete genome sequencing of Absiella argi strain JCM 30884.</title>
        <authorList>
            <person name="Sakamoto M."/>
            <person name="Murakami T."/>
            <person name="Mori H."/>
        </authorList>
    </citation>
    <scope>NUCLEOTIDE SEQUENCE [LARGE SCALE GENOMIC DNA]</scope>
    <source>
        <strain evidence="3">JCM 30884</strain>
    </source>
</reference>
<feature type="transmembrane region" description="Helical" evidence="1">
    <location>
        <begin position="106"/>
        <end position="128"/>
    </location>
</feature>
<evidence type="ECO:0000256" key="1">
    <source>
        <dbReference type="SAM" id="Phobius"/>
    </source>
</evidence>
<dbReference type="EMBL" id="AP019695">
    <property type="protein sequence ID" value="BBK21215.1"/>
    <property type="molecule type" value="Genomic_DNA"/>
</dbReference>
<keyword evidence="1" id="KW-0472">Membrane</keyword>
<feature type="transmembrane region" description="Helical" evidence="1">
    <location>
        <begin position="160"/>
        <end position="182"/>
    </location>
</feature>
<dbReference type="Proteomes" id="UP000464754">
    <property type="component" value="Chromosome"/>
</dbReference>
<keyword evidence="3" id="KW-1185">Reference proteome</keyword>
<dbReference type="RefSeq" id="WP_163051238.1">
    <property type="nucleotide sequence ID" value="NZ_AP019695.1"/>
</dbReference>
<feature type="transmembrane region" description="Helical" evidence="1">
    <location>
        <begin position="231"/>
        <end position="250"/>
    </location>
</feature>
<evidence type="ECO:0008006" key="4">
    <source>
        <dbReference type="Google" id="ProtNLM"/>
    </source>
</evidence>
<feature type="transmembrane region" description="Helical" evidence="1">
    <location>
        <begin position="262"/>
        <end position="280"/>
    </location>
</feature>
<protein>
    <recommendedName>
        <fullName evidence="4">Arsenic efflux protein</fullName>
    </recommendedName>
</protein>
<organism evidence="2 3">
    <name type="scientific">Amedibacterium intestinale</name>
    <dbReference type="NCBI Taxonomy" id="2583452"/>
    <lineage>
        <taxon>Bacteria</taxon>
        <taxon>Bacillati</taxon>
        <taxon>Bacillota</taxon>
        <taxon>Erysipelotrichia</taxon>
        <taxon>Erysipelotrichales</taxon>
        <taxon>Erysipelotrichaceae</taxon>
        <taxon>Amedibacterium</taxon>
    </lineage>
</organism>
<dbReference type="AlphaFoldDB" id="A0A6N4TFI4"/>
<feature type="transmembrane region" description="Helical" evidence="1">
    <location>
        <begin position="47"/>
        <end position="72"/>
    </location>
</feature>
<keyword evidence="1" id="KW-1133">Transmembrane helix</keyword>
<dbReference type="NCBIfam" id="NF037962">
    <property type="entry name" value="arsenic_eff"/>
    <property type="match status" value="1"/>
</dbReference>
<dbReference type="Pfam" id="PF11449">
    <property type="entry name" value="ArsP_2"/>
    <property type="match status" value="1"/>
</dbReference>
<proteinExistence type="predicted"/>
<evidence type="ECO:0000313" key="2">
    <source>
        <dbReference type="EMBL" id="BBK21215.1"/>
    </source>
</evidence>
<evidence type="ECO:0000313" key="3">
    <source>
        <dbReference type="Proteomes" id="UP000464754"/>
    </source>
</evidence>
<sequence length="281" mass="30920">MREILLDAFFDTITMLPFLYLTYLLMEYIEHKSTSHMKYLLVKARSFGPIIGAILGIIPQCGFSVITSGLYVNKTITLGTLISVFVATSDEAIPILLSQPNQGKTLFSIVVIKLIIAALSGFLLDMILKKMHNENSSPLHNIHEHCEEESKTHSSIFSLAFIHAFKVFCFIFIVNLILTLLISYTGESTISKFLASGSFLQPLLAAFVGFIPNCVASVILSQLYVDGIITFGSLTAGLITGAGLGLLTLVRMYDNRKDLVRIFVILFIIGVISGMTLDIVL</sequence>
<dbReference type="KEGG" id="aarg:Aargi30884_01180"/>
<accession>A0A6N4TFI4</accession>
<name>A0A6N4TFI4_9FIRM</name>
<feature type="transmembrane region" description="Helical" evidence="1">
    <location>
        <begin position="78"/>
        <end position="97"/>
    </location>
</feature>